<dbReference type="Pfam" id="PF01261">
    <property type="entry name" value="AP_endonuc_2"/>
    <property type="match status" value="1"/>
</dbReference>
<evidence type="ECO:0000259" key="1">
    <source>
        <dbReference type="Pfam" id="PF01261"/>
    </source>
</evidence>
<dbReference type="InterPro" id="IPR036237">
    <property type="entry name" value="Xyl_isomerase-like_sf"/>
</dbReference>
<feature type="domain" description="Xylose isomerase-like TIM barrel" evidence="1">
    <location>
        <begin position="54"/>
        <end position="261"/>
    </location>
</feature>
<dbReference type="RefSeq" id="WP_185763891.1">
    <property type="nucleotide sequence ID" value="NZ_RIBP01000001.1"/>
</dbReference>
<evidence type="ECO:0000313" key="3">
    <source>
        <dbReference type="Proteomes" id="UP000319837"/>
    </source>
</evidence>
<evidence type="ECO:0000313" key="2">
    <source>
        <dbReference type="EMBL" id="TRZ40505.1"/>
    </source>
</evidence>
<comment type="caution">
    <text evidence="2">The sequence shown here is derived from an EMBL/GenBank/DDBJ whole genome shotgun (WGS) entry which is preliminary data.</text>
</comment>
<dbReference type="AlphaFoldDB" id="A0A553SU35"/>
<reference evidence="3" key="1">
    <citation type="submission" date="2018-10" db="EMBL/GenBank/DDBJ databases">
        <title>FDA dAtabase for Regulatory Grade micrObial Sequences (FDA-ARGOS): Supporting development and validation of Infectious Disease Dx tests.</title>
        <authorList>
            <person name="Minogue T."/>
            <person name="Wolcott M."/>
            <person name="Wasieloski L."/>
            <person name="Aguilar W."/>
            <person name="Moore D."/>
            <person name="Tallon L."/>
            <person name="Sadzewicz L."/>
            <person name="Sengamalay N."/>
            <person name="Ott S."/>
            <person name="Godinez A."/>
            <person name="Nagaraj S."/>
            <person name="Vavikolanu K."/>
            <person name="Vyas G."/>
            <person name="Nadendla S."/>
            <person name="George J."/>
            <person name="Sichtig H."/>
        </authorList>
    </citation>
    <scope>NUCLEOTIDE SEQUENCE [LARGE SCALE GENOMIC DNA]</scope>
    <source>
        <strain evidence="3">FDAARGOS_343</strain>
    </source>
</reference>
<dbReference type="SUPFAM" id="SSF51658">
    <property type="entry name" value="Xylose isomerase-like"/>
    <property type="match status" value="1"/>
</dbReference>
<dbReference type="Proteomes" id="UP000319837">
    <property type="component" value="Unassembled WGS sequence"/>
</dbReference>
<accession>A0A553SU35</accession>
<gene>
    <name evidence="2" type="ORF">CEQ21_06265</name>
</gene>
<name>A0A553SU35_NIACI</name>
<proteinExistence type="predicted"/>
<sequence>MKQWQEMLEISLVHPGLWPNAANDEKVWEHSIRTVLEDSFFERIEIAPIANSNRRRQFAEWLRVANMNASYLLQPLIFGKELNLHSSNKEEQMQAVNQIMQAMDDAVEAGADRVAVISGPKNLNEQYEDELQRLCDSLLLLDKAAKERNLQLDLELFDTDIDKNRFFGNSNMAAHLMNLLEKHTTNLSLLVDLSHVPLLGEDIEETVHNTNNWLGHVHIGNCSIDRKDDRFGDKHPYFGYQNGCHSVPEVAAFLKDLIEVGYINRSGKAGLGIEIMTTAGEEPGLLMAGAKRTLIKALQALEDAPIKDGE</sequence>
<dbReference type="InterPro" id="IPR013022">
    <property type="entry name" value="Xyl_isomerase-like_TIM-brl"/>
</dbReference>
<organism evidence="2 3">
    <name type="scientific">Niallia circulans</name>
    <name type="common">Bacillus circulans</name>
    <dbReference type="NCBI Taxonomy" id="1397"/>
    <lineage>
        <taxon>Bacteria</taxon>
        <taxon>Bacillati</taxon>
        <taxon>Bacillota</taxon>
        <taxon>Bacilli</taxon>
        <taxon>Bacillales</taxon>
        <taxon>Bacillaceae</taxon>
        <taxon>Niallia</taxon>
    </lineage>
</organism>
<dbReference type="EMBL" id="RIBP01000001">
    <property type="protein sequence ID" value="TRZ40505.1"/>
    <property type="molecule type" value="Genomic_DNA"/>
</dbReference>
<protein>
    <recommendedName>
        <fullName evidence="1">Xylose isomerase-like TIM barrel domain-containing protein</fullName>
    </recommendedName>
</protein>
<dbReference type="Gene3D" id="3.20.20.150">
    <property type="entry name" value="Divalent-metal-dependent TIM barrel enzymes"/>
    <property type="match status" value="1"/>
</dbReference>